<evidence type="ECO:0000259" key="1">
    <source>
        <dbReference type="Pfam" id="PF00171"/>
    </source>
</evidence>
<keyword evidence="3" id="KW-1185">Reference proteome</keyword>
<comment type="caution">
    <text evidence="2">The sequence shown here is derived from an EMBL/GenBank/DDBJ whole genome shotgun (WGS) entry which is preliminary data.</text>
</comment>
<dbReference type="SUPFAM" id="SSF53720">
    <property type="entry name" value="ALDH-like"/>
    <property type="match status" value="1"/>
</dbReference>
<feature type="domain" description="Aldehyde dehydrogenase" evidence="1">
    <location>
        <begin position="82"/>
        <end position="154"/>
    </location>
</feature>
<protein>
    <recommendedName>
        <fullName evidence="1">Aldehyde dehydrogenase domain-containing protein</fullName>
    </recommendedName>
</protein>
<dbReference type="Proteomes" id="UP000583929">
    <property type="component" value="Unassembled WGS sequence"/>
</dbReference>
<sequence>MQKTFHFNNKWEENKNLSNLNSLFTKTPYINTSLQITQYYVEEKLVVDSLILKNKKYLSNINIVSAIKGPLIKGRSELMNNGCSRKYISLPGTNIYGEDDMLIAQEEIFGPVQMILEFKEIDEVIRRANASKYGYAAGVFTKNIDIGYTSIQRLALDGGVGFKSKMERVLEESDGECRRVGILSAVVVCMMFLIGKIAPL</sequence>
<name>A0A7J6GEM1_CANSA</name>
<dbReference type="Gene3D" id="3.40.309.10">
    <property type="entry name" value="Aldehyde Dehydrogenase, Chain A, domain 2"/>
    <property type="match status" value="1"/>
</dbReference>
<evidence type="ECO:0000313" key="2">
    <source>
        <dbReference type="EMBL" id="KAF4381267.1"/>
    </source>
</evidence>
<dbReference type="InterPro" id="IPR016161">
    <property type="entry name" value="Ald_DH/histidinol_DH"/>
</dbReference>
<dbReference type="GO" id="GO:0016620">
    <property type="term" value="F:oxidoreductase activity, acting on the aldehyde or oxo group of donors, NAD or NADP as acceptor"/>
    <property type="evidence" value="ECO:0007669"/>
    <property type="project" value="InterPro"/>
</dbReference>
<proteinExistence type="predicted"/>
<dbReference type="PANTHER" id="PTHR11699">
    <property type="entry name" value="ALDEHYDE DEHYDROGENASE-RELATED"/>
    <property type="match status" value="1"/>
</dbReference>
<dbReference type="InterPro" id="IPR015590">
    <property type="entry name" value="Aldehyde_DH_dom"/>
</dbReference>
<accession>A0A7J6GEM1</accession>
<gene>
    <name evidence="2" type="ORF">G4B88_009595</name>
</gene>
<evidence type="ECO:0000313" key="3">
    <source>
        <dbReference type="Proteomes" id="UP000583929"/>
    </source>
</evidence>
<reference evidence="2 3" key="1">
    <citation type="journal article" date="2020" name="bioRxiv">
        <title>Sequence and annotation of 42 cannabis genomes reveals extensive copy number variation in cannabinoid synthesis and pathogen resistance genes.</title>
        <authorList>
            <person name="Mckernan K.J."/>
            <person name="Helbert Y."/>
            <person name="Kane L.T."/>
            <person name="Ebling H."/>
            <person name="Zhang L."/>
            <person name="Liu B."/>
            <person name="Eaton Z."/>
            <person name="Mclaughlin S."/>
            <person name="Kingan S."/>
            <person name="Baybayan P."/>
            <person name="Concepcion G."/>
            <person name="Jordan M."/>
            <person name="Riva A."/>
            <person name="Barbazuk W."/>
            <person name="Harkins T."/>
        </authorList>
    </citation>
    <scope>NUCLEOTIDE SEQUENCE [LARGE SCALE GENOMIC DNA]</scope>
    <source>
        <strain evidence="3">cv. Jamaican Lion 4</strain>
        <tissue evidence="2">Leaf</tissue>
    </source>
</reference>
<dbReference type="InterPro" id="IPR016163">
    <property type="entry name" value="Ald_DH_C"/>
</dbReference>
<dbReference type="EMBL" id="JAATIQ010000112">
    <property type="protein sequence ID" value="KAF4381267.1"/>
    <property type="molecule type" value="Genomic_DNA"/>
</dbReference>
<dbReference type="Pfam" id="PF00171">
    <property type="entry name" value="Aldedh"/>
    <property type="match status" value="1"/>
</dbReference>
<organism evidence="2 3">
    <name type="scientific">Cannabis sativa</name>
    <name type="common">Hemp</name>
    <name type="synonym">Marijuana</name>
    <dbReference type="NCBI Taxonomy" id="3483"/>
    <lineage>
        <taxon>Eukaryota</taxon>
        <taxon>Viridiplantae</taxon>
        <taxon>Streptophyta</taxon>
        <taxon>Embryophyta</taxon>
        <taxon>Tracheophyta</taxon>
        <taxon>Spermatophyta</taxon>
        <taxon>Magnoliopsida</taxon>
        <taxon>eudicotyledons</taxon>
        <taxon>Gunneridae</taxon>
        <taxon>Pentapetalae</taxon>
        <taxon>rosids</taxon>
        <taxon>fabids</taxon>
        <taxon>Rosales</taxon>
        <taxon>Cannabaceae</taxon>
        <taxon>Cannabis</taxon>
    </lineage>
</organism>
<dbReference type="AlphaFoldDB" id="A0A7J6GEM1"/>